<dbReference type="GO" id="GO:0071037">
    <property type="term" value="P:nuclear polyadenylation-dependent snRNA catabolic process"/>
    <property type="evidence" value="ECO:0007669"/>
    <property type="project" value="EnsemblFungi"/>
</dbReference>
<dbReference type="GO" id="GO:0071038">
    <property type="term" value="P:TRAMP-dependent tRNA surveillance pathway"/>
    <property type="evidence" value="ECO:0007669"/>
    <property type="project" value="EnsemblFungi"/>
</dbReference>
<dbReference type="InterPro" id="IPR045092">
    <property type="entry name" value="Rrp6-like"/>
</dbReference>
<dbReference type="SUPFAM" id="SSF47819">
    <property type="entry name" value="HRDC-like"/>
    <property type="match status" value="1"/>
</dbReference>
<dbReference type="SUPFAM" id="SSF53098">
    <property type="entry name" value="Ribonuclease H-like"/>
    <property type="match status" value="1"/>
</dbReference>
<dbReference type="GO" id="GO:0034476">
    <property type="term" value="P:U5 snRNA 3'-end processing"/>
    <property type="evidence" value="ECO:0007669"/>
    <property type="project" value="EnsemblFungi"/>
</dbReference>
<dbReference type="Pfam" id="PF00570">
    <property type="entry name" value="HRDC"/>
    <property type="match status" value="1"/>
</dbReference>
<dbReference type="SMART" id="SM00341">
    <property type="entry name" value="HRDC"/>
    <property type="match status" value="1"/>
</dbReference>
<dbReference type="PROSITE" id="PS50967">
    <property type="entry name" value="HRDC"/>
    <property type="match status" value="1"/>
</dbReference>
<dbReference type="GO" id="GO:0071920">
    <property type="term" value="C:cleavage body"/>
    <property type="evidence" value="ECO:0007669"/>
    <property type="project" value="EnsemblFungi"/>
</dbReference>
<protein>
    <submittedName>
        <fullName evidence="11">Exosome nuclease subunit RRP6</fullName>
    </submittedName>
</protein>
<dbReference type="GO" id="GO:0033621">
    <property type="term" value="P:nuclear mRNA surveillance of meiosis-specific transcripts"/>
    <property type="evidence" value="ECO:0007669"/>
    <property type="project" value="EnsemblFungi"/>
</dbReference>
<dbReference type="GO" id="GO:0042134">
    <property type="term" value="F:rRNA primary transcript binding"/>
    <property type="evidence" value="ECO:0007669"/>
    <property type="project" value="EnsemblFungi"/>
</dbReference>
<dbReference type="GO" id="GO:0071051">
    <property type="term" value="P:poly(A)-dependent snoRNA 3'-end processing"/>
    <property type="evidence" value="ECO:0007669"/>
    <property type="project" value="EnsemblFungi"/>
</dbReference>
<dbReference type="GO" id="GO:0071039">
    <property type="term" value="P:nuclear polyadenylation-dependent CUT catabolic process"/>
    <property type="evidence" value="ECO:0007669"/>
    <property type="project" value="EnsemblFungi"/>
</dbReference>
<dbReference type="GO" id="GO:0000176">
    <property type="term" value="C:nuclear exosome (RNase complex)"/>
    <property type="evidence" value="ECO:0007669"/>
    <property type="project" value="EnsemblFungi"/>
</dbReference>
<dbReference type="PANTHER" id="PTHR12124">
    <property type="entry name" value="POLYMYOSITIS/SCLERODERMA AUTOANTIGEN-RELATED"/>
    <property type="match status" value="1"/>
</dbReference>
<evidence type="ECO:0000256" key="4">
    <source>
        <dbReference type="ARBA" id="ARBA00022801"/>
    </source>
</evidence>
<feature type="compositionally biased region" description="Basic and acidic residues" evidence="9">
    <location>
        <begin position="755"/>
        <end position="773"/>
    </location>
</feature>
<dbReference type="Gene3D" id="3.30.420.10">
    <property type="entry name" value="Ribonuclease H-like superfamily/Ribonuclease H"/>
    <property type="match status" value="1"/>
</dbReference>
<dbReference type="InterPro" id="IPR002121">
    <property type="entry name" value="HRDC_dom"/>
</dbReference>
<dbReference type="InterPro" id="IPR012337">
    <property type="entry name" value="RNaseH-like_sf"/>
</dbReference>
<dbReference type="CDD" id="cd06147">
    <property type="entry name" value="Rrp6p_like_exo"/>
    <property type="match status" value="1"/>
</dbReference>
<dbReference type="GO" id="GO:0071042">
    <property type="term" value="P:nuclear polyadenylation-dependent mRNA catabolic process"/>
    <property type="evidence" value="ECO:0007669"/>
    <property type="project" value="EnsemblFungi"/>
</dbReference>
<dbReference type="GO" id="GO:0005730">
    <property type="term" value="C:nucleolus"/>
    <property type="evidence" value="ECO:0007669"/>
    <property type="project" value="EnsemblFungi"/>
</dbReference>
<dbReference type="GO" id="GO:0071036">
    <property type="term" value="P:nuclear polyadenylation-dependent snoRNA catabolic process"/>
    <property type="evidence" value="ECO:0007669"/>
    <property type="project" value="EnsemblFungi"/>
</dbReference>
<proteinExistence type="inferred from homology"/>
<evidence type="ECO:0000256" key="2">
    <source>
        <dbReference type="ARBA" id="ARBA00022552"/>
    </source>
</evidence>
<comment type="similarity">
    <text evidence="8">Belongs to the exosome component 10/RRP6 family.</text>
</comment>
<dbReference type="InterPro" id="IPR044876">
    <property type="entry name" value="HRDC_dom_sf"/>
</dbReference>
<keyword evidence="12" id="KW-1185">Reference proteome</keyword>
<dbReference type="GO" id="GO:0071035">
    <property type="term" value="P:nuclear polyadenylation-dependent rRNA catabolic process"/>
    <property type="evidence" value="ECO:0007669"/>
    <property type="project" value="EnsemblFungi"/>
</dbReference>
<accession>A0A167FUJ0</accession>
<dbReference type="KEGG" id="slb:AWJ20_3361"/>
<dbReference type="EMBL" id="CP014503">
    <property type="protein sequence ID" value="ANB15721.1"/>
    <property type="molecule type" value="Genomic_DNA"/>
</dbReference>
<dbReference type="InterPro" id="IPR002562">
    <property type="entry name" value="3'-5'_exonuclease_dom"/>
</dbReference>
<dbReference type="Proteomes" id="UP000189580">
    <property type="component" value="Chromosome b"/>
</dbReference>
<keyword evidence="7" id="KW-0539">Nucleus</keyword>
<dbReference type="SMART" id="SM00474">
    <property type="entry name" value="35EXOc"/>
    <property type="match status" value="1"/>
</dbReference>
<keyword evidence="4" id="KW-0378">Hydrolase</keyword>
<dbReference type="InterPro" id="IPR012588">
    <property type="entry name" value="Exosome-assoc_fac_Rrp6_N"/>
</dbReference>
<dbReference type="GO" id="GO:0071040">
    <property type="term" value="P:nuclear polyadenylation-dependent antisense transcript catabolic process"/>
    <property type="evidence" value="ECO:0007669"/>
    <property type="project" value="EnsemblFungi"/>
</dbReference>
<evidence type="ECO:0000256" key="7">
    <source>
        <dbReference type="ARBA" id="ARBA00023242"/>
    </source>
</evidence>
<evidence type="ECO:0000313" key="12">
    <source>
        <dbReference type="Proteomes" id="UP000189580"/>
    </source>
</evidence>
<dbReference type="InterPro" id="IPR036397">
    <property type="entry name" value="RNaseH_sf"/>
</dbReference>
<feature type="region of interest" description="Disordered" evidence="9">
    <location>
        <begin position="128"/>
        <end position="149"/>
    </location>
</feature>
<keyword evidence="3" id="KW-0540">Nuclease</keyword>
<evidence type="ECO:0000256" key="9">
    <source>
        <dbReference type="SAM" id="MobiDB-lite"/>
    </source>
</evidence>
<dbReference type="GO" id="GO:0000467">
    <property type="term" value="P:exonucleolytic trimming to generate mature 3'-end of 5.8S rRNA from tricistronic rRNA transcript (SSU-rRNA, 5.8S rRNA, LSU-rRNA)"/>
    <property type="evidence" value="ECO:0007669"/>
    <property type="project" value="EnsemblFungi"/>
</dbReference>
<dbReference type="FunFam" id="3.30.420.10:FF:000059">
    <property type="entry name" value="Exosome complex exonuclease Rrp6"/>
    <property type="match status" value="1"/>
</dbReference>
<dbReference type="GO" id="GO:0000175">
    <property type="term" value="F:3'-5'-RNA exonuclease activity"/>
    <property type="evidence" value="ECO:0007669"/>
    <property type="project" value="EnsemblFungi"/>
</dbReference>
<dbReference type="GO" id="GO:0034473">
    <property type="term" value="P:U1 snRNA 3'-end processing"/>
    <property type="evidence" value="ECO:0007669"/>
    <property type="project" value="EnsemblFungi"/>
</dbReference>
<dbReference type="Pfam" id="PF08066">
    <property type="entry name" value="PMC2NT"/>
    <property type="match status" value="1"/>
</dbReference>
<evidence type="ECO:0000259" key="10">
    <source>
        <dbReference type="PROSITE" id="PS50967"/>
    </source>
</evidence>
<organism evidence="11 12">
    <name type="scientific">Sugiyamaella lignohabitans</name>
    <dbReference type="NCBI Taxonomy" id="796027"/>
    <lineage>
        <taxon>Eukaryota</taxon>
        <taxon>Fungi</taxon>
        <taxon>Dikarya</taxon>
        <taxon>Ascomycota</taxon>
        <taxon>Saccharomycotina</taxon>
        <taxon>Dipodascomycetes</taxon>
        <taxon>Dipodascales</taxon>
        <taxon>Trichomonascaceae</taxon>
        <taxon>Sugiyamaella</taxon>
    </lineage>
</organism>
<dbReference type="GO" id="GO:0071044">
    <property type="term" value="P:histone mRNA catabolic process"/>
    <property type="evidence" value="ECO:0007669"/>
    <property type="project" value="EnsemblFungi"/>
</dbReference>
<evidence type="ECO:0000256" key="8">
    <source>
        <dbReference type="ARBA" id="ARBA00043957"/>
    </source>
</evidence>
<evidence type="ECO:0000256" key="3">
    <source>
        <dbReference type="ARBA" id="ARBA00022722"/>
    </source>
</evidence>
<dbReference type="RefSeq" id="XP_018738198.1">
    <property type="nucleotide sequence ID" value="XM_018880373.1"/>
</dbReference>
<dbReference type="GO" id="GO:0032204">
    <property type="term" value="P:regulation of telomere maintenance"/>
    <property type="evidence" value="ECO:0007669"/>
    <property type="project" value="EnsemblFungi"/>
</dbReference>
<dbReference type="GO" id="GO:0034475">
    <property type="term" value="P:U4 snRNA 3'-end processing"/>
    <property type="evidence" value="ECO:0007669"/>
    <property type="project" value="EnsemblFungi"/>
</dbReference>
<dbReference type="InterPro" id="IPR010997">
    <property type="entry name" value="HRDC-like_sf"/>
</dbReference>
<keyword evidence="2" id="KW-0698">rRNA processing</keyword>
<dbReference type="GO" id="GO:0000166">
    <property type="term" value="F:nucleotide binding"/>
    <property type="evidence" value="ECO:0007669"/>
    <property type="project" value="InterPro"/>
</dbReference>
<dbReference type="AlphaFoldDB" id="A0A167FUJ0"/>
<feature type="domain" description="HRDC" evidence="10">
    <location>
        <begin position="441"/>
        <end position="521"/>
    </location>
</feature>
<dbReference type="PANTHER" id="PTHR12124:SF47">
    <property type="entry name" value="EXOSOME COMPONENT 10"/>
    <property type="match status" value="1"/>
</dbReference>
<feature type="region of interest" description="Disordered" evidence="9">
    <location>
        <begin position="752"/>
        <end position="810"/>
    </location>
</feature>
<evidence type="ECO:0000256" key="6">
    <source>
        <dbReference type="ARBA" id="ARBA00022839"/>
    </source>
</evidence>
<evidence type="ECO:0000313" key="11">
    <source>
        <dbReference type="EMBL" id="ANB15721.1"/>
    </source>
</evidence>
<keyword evidence="5" id="KW-0271">Exosome</keyword>
<feature type="compositionally biased region" description="Polar residues" evidence="9">
    <location>
        <begin position="799"/>
        <end position="810"/>
    </location>
</feature>
<dbReference type="GeneID" id="30035375"/>
<dbReference type="GO" id="GO:0000973">
    <property type="term" value="P:post-transcriptional tethering of RNA polymerase II gene DNA at nuclear periphery"/>
    <property type="evidence" value="ECO:0007669"/>
    <property type="project" value="EnsemblFungi"/>
</dbReference>
<evidence type="ECO:0000256" key="1">
    <source>
        <dbReference type="ARBA" id="ARBA00004123"/>
    </source>
</evidence>
<gene>
    <name evidence="11" type="primary">RRP6</name>
    <name evidence="11" type="ORF">AWJ20_3361</name>
</gene>
<dbReference type="GO" id="GO:0003727">
    <property type="term" value="F:single-stranded RNA binding"/>
    <property type="evidence" value="ECO:0007669"/>
    <property type="project" value="TreeGrafter"/>
</dbReference>
<comment type="subcellular location">
    <subcellularLocation>
        <location evidence="1">Nucleus</location>
    </subcellularLocation>
</comment>
<name>A0A167FUJ0_9ASCO</name>
<dbReference type="OrthoDB" id="2250022at2759"/>
<dbReference type="GO" id="GO:0140602">
    <property type="term" value="C:nucleolar peripheral inclusion body"/>
    <property type="evidence" value="ECO:0007669"/>
    <property type="project" value="EnsemblFungi"/>
</dbReference>
<dbReference type="InterPro" id="IPR049559">
    <property type="entry name" value="Rrp6p-like_exo"/>
</dbReference>
<dbReference type="GO" id="GO:0140746">
    <property type="term" value="P:siRNA catabolic process"/>
    <property type="evidence" value="ECO:0007669"/>
    <property type="project" value="EnsemblFungi"/>
</dbReference>
<sequence>MSEDQNKKVLSALISTIRNASKVASQDIAFYKSLDKTLEQSSEEVSNRLLGLVNRLVASVSPGEVETLTVAQDINTHWKDLSNVIDTLFEKTDISLDALKKSKSGSSVQKNGIAIGSNAKEATKKVDGAASDSVIHHSKDLPKPQLNFKRPINNSKNLPFKPLLTSKPHSLVPFDESIKFVDGELEEDSDNTQLASHYSQPYENEIANQPYPDMIVRDPIPSKSWEGTEAIYVDTVETLQGMLEELKKSSEIAVDLEHHDYRSYYGIVCLMQISNRQTDWIVDTLVLREELQILNEVFTDPNIIKVLHGAYMDIMWLQRDFGLYIVSLFDTFCASKALGLPKHGLAYLLETHANFLTSKKYQLADWRIRPLPSPMLSYARSDTHFLLNIFDQLRNRLVANDILHIVLKESREVAGQRYEYPGYGHSIEDQCQSILIKYRLSRSQQIVLRDLYEWRDNVARRADESQRFIVPNHFLVGLSISQPTTVAGILSVSSGVTSHVRASAVELAKIIESSKARIEDDLEEETQVSNDEPHMVSDVSTVEDYDQYIEKYEAVVERQKGLFSSSRIGSALEKLRDTQSKFFTCIINPASLDPVTYSKRSQMVRDRLDLYVSVPPDSDMSDIDIEGDLDEEIGVSSGVGTEANGETEVMETLETAVSEDNVNESSDIFESSDSNKRKDREVDIEEGALITIKKKTKRSKRRKLKVLDEKEVEGDENLDGTRYEETDQSAQSFGDVPFNAFDFKSAPAVLNKPQKAVDKRKLAKDKQRGRKDTSSVAFNPYGDVSDATPKGARRISRPSGGQTFTFKKKR</sequence>
<dbReference type="Pfam" id="PF01612">
    <property type="entry name" value="DNA_pol_A_exo1"/>
    <property type="match status" value="1"/>
</dbReference>
<dbReference type="GO" id="GO:1990251">
    <property type="term" value="C:nuclear exosome focus"/>
    <property type="evidence" value="ECO:0007669"/>
    <property type="project" value="EnsemblFungi"/>
</dbReference>
<feature type="region of interest" description="Disordered" evidence="9">
    <location>
        <begin position="711"/>
        <end position="730"/>
    </location>
</feature>
<reference evidence="11 12" key="1">
    <citation type="submission" date="2016-02" db="EMBL/GenBank/DDBJ databases">
        <title>Complete genome sequence and transcriptome regulation of the pentose utilising yeast Sugiyamaella lignohabitans.</title>
        <authorList>
            <person name="Bellasio M."/>
            <person name="Peymann A."/>
            <person name="Valli M."/>
            <person name="Sipitzky M."/>
            <person name="Graf A."/>
            <person name="Sauer M."/>
            <person name="Marx H."/>
            <person name="Mattanovich D."/>
        </authorList>
    </citation>
    <scope>NUCLEOTIDE SEQUENCE [LARGE SCALE GENOMIC DNA]</scope>
    <source>
        <strain evidence="11 12">CBS 10342</strain>
    </source>
</reference>
<dbReference type="Gene3D" id="1.10.150.80">
    <property type="entry name" value="HRDC domain"/>
    <property type="match status" value="1"/>
</dbReference>
<dbReference type="GO" id="GO:1990342">
    <property type="term" value="C:heterochromatin island"/>
    <property type="evidence" value="ECO:0007669"/>
    <property type="project" value="EnsemblFungi"/>
</dbReference>
<keyword evidence="6" id="KW-0269">Exonuclease</keyword>
<evidence type="ECO:0000256" key="5">
    <source>
        <dbReference type="ARBA" id="ARBA00022835"/>
    </source>
</evidence>